<dbReference type="RefSeq" id="WP_257498442.1">
    <property type="nucleotide sequence ID" value="NZ_CP102382.1"/>
</dbReference>
<dbReference type="PROSITE" id="PS51257">
    <property type="entry name" value="PROKAR_LIPOPROTEIN"/>
    <property type="match status" value="1"/>
</dbReference>
<dbReference type="Proteomes" id="UP001317001">
    <property type="component" value="Chromosome"/>
</dbReference>
<organism evidence="1 2">
    <name type="scientific">Paenimyroides aestuarii</name>
    <dbReference type="NCBI Taxonomy" id="2968490"/>
    <lineage>
        <taxon>Bacteria</taxon>
        <taxon>Pseudomonadati</taxon>
        <taxon>Bacteroidota</taxon>
        <taxon>Flavobacteriia</taxon>
        <taxon>Flavobacteriales</taxon>
        <taxon>Flavobacteriaceae</taxon>
        <taxon>Paenimyroides</taxon>
    </lineage>
</organism>
<gene>
    <name evidence="1" type="ORF">NPX36_09250</name>
</gene>
<reference evidence="1 2" key="1">
    <citation type="submission" date="2022-08" db="EMBL/GenBank/DDBJ databases">
        <title>Myroides zhujiangensis sp. nov., a novel bacterium isolated from sediment in the Pearl River Estuary.</title>
        <authorList>
            <person name="Cui L."/>
        </authorList>
    </citation>
    <scope>NUCLEOTIDE SEQUENCE [LARGE SCALE GENOMIC DNA]</scope>
    <source>
        <strain evidence="1 2">SCSIO 72103</strain>
    </source>
</reference>
<dbReference type="EMBL" id="CP102382">
    <property type="protein sequence ID" value="UUV20540.1"/>
    <property type="molecule type" value="Genomic_DNA"/>
</dbReference>
<proteinExistence type="predicted"/>
<keyword evidence="2" id="KW-1185">Reference proteome</keyword>
<evidence type="ECO:0000313" key="1">
    <source>
        <dbReference type="EMBL" id="UUV20540.1"/>
    </source>
</evidence>
<evidence type="ECO:0000313" key="2">
    <source>
        <dbReference type="Proteomes" id="UP001317001"/>
    </source>
</evidence>
<sequence>MKYSKLIFITCVLGMVSCKTAKKKNIDTATTNEKPELIKKEKEAIFYTEQIRNDFRAVSASTQQKFLEMYDATAKEYSILFFTQGFTGEEMVVKNNNSTLYKGMVFTEKSTGLAKNMRIVNTEITSIYDKATQKTIYINTDKATKHKFIYVMKGDINTEKPYKITFSNKLRPEK</sequence>
<protein>
    <submittedName>
        <fullName evidence="1">Uncharacterized protein</fullName>
    </submittedName>
</protein>
<accession>A0ABY5NPT6</accession>
<name>A0ABY5NPT6_9FLAO</name>